<dbReference type="Pfam" id="PF03180">
    <property type="entry name" value="Lipoprotein_9"/>
    <property type="match status" value="1"/>
</dbReference>
<protein>
    <recommendedName>
        <fullName evidence="6">Lipoprotein</fullName>
    </recommendedName>
</protein>
<accession>A0AAF0I8F5</accession>
<dbReference type="KEGG" id="vie:OL234_08225"/>
<dbReference type="PANTHER" id="PTHR30429:SF0">
    <property type="entry name" value="METHIONINE-BINDING LIPOPROTEIN METQ"/>
    <property type="match status" value="1"/>
</dbReference>
<evidence type="ECO:0000256" key="3">
    <source>
        <dbReference type="ARBA" id="ARBA00023136"/>
    </source>
</evidence>
<comment type="subcellular location">
    <subcellularLocation>
        <location evidence="1">Membrane</location>
        <topology evidence="1">Lipid-anchor</topology>
    </subcellularLocation>
</comment>
<proteinExistence type="inferred from homology"/>
<dbReference type="PANTHER" id="PTHR30429">
    <property type="entry name" value="D-METHIONINE-BINDING LIPOPROTEIN METQ"/>
    <property type="match status" value="1"/>
</dbReference>
<evidence type="ECO:0000313" key="7">
    <source>
        <dbReference type="EMBL" id="WEG74340.1"/>
    </source>
</evidence>
<evidence type="ECO:0000256" key="2">
    <source>
        <dbReference type="ARBA" id="ARBA00022729"/>
    </source>
</evidence>
<dbReference type="Proteomes" id="UP001179647">
    <property type="component" value="Chromosome"/>
</dbReference>
<dbReference type="SUPFAM" id="SSF53850">
    <property type="entry name" value="Periplasmic binding protein-like II"/>
    <property type="match status" value="1"/>
</dbReference>
<name>A0AAF0I8F5_9ENTE</name>
<keyword evidence="4" id="KW-0564">Palmitate</keyword>
<sequence length="273" mass="30441">MWGSLAVLFLTILMGFSAVEATSFKETTSLRVGASPTPHTEILEYIKPQLAKEGITLEIVKFDDYILPNKSLAEKDIDANYFQHEPFYNLAVSENDYQFANQGPIHIELMGLYSKRIKTISELEMGATVMVSNSESDWGRVITILETAGLVKVAKGVELATATFDDIVENPLKLKFIHTVNPELLTQAYQNDEADLVAINANFASTIQLSPTVDSVLVEKEKSPYANILVSRKDNRHDEAIKVLVKALHSKKTQSWIKKEWGGKIQPVNGMIK</sequence>
<evidence type="ECO:0000256" key="6">
    <source>
        <dbReference type="PIRNR" id="PIRNR002854"/>
    </source>
</evidence>
<evidence type="ECO:0000256" key="4">
    <source>
        <dbReference type="ARBA" id="ARBA00023139"/>
    </source>
</evidence>
<keyword evidence="3" id="KW-0472">Membrane</keyword>
<keyword evidence="5 6" id="KW-0449">Lipoprotein</keyword>
<keyword evidence="2" id="KW-0732">Signal</keyword>
<dbReference type="InterPro" id="IPR004872">
    <property type="entry name" value="Lipoprotein_NlpA"/>
</dbReference>
<organism evidence="7 8">
    <name type="scientific">Vagococcus intermedius</name>
    <dbReference type="NCBI Taxonomy" id="2991418"/>
    <lineage>
        <taxon>Bacteria</taxon>
        <taxon>Bacillati</taxon>
        <taxon>Bacillota</taxon>
        <taxon>Bacilli</taxon>
        <taxon>Lactobacillales</taxon>
        <taxon>Enterococcaceae</taxon>
        <taxon>Vagococcus</taxon>
    </lineage>
</organism>
<dbReference type="PIRSF" id="PIRSF002854">
    <property type="entry name" value="MetQ"/>
    <property type="match status" value="1"/>
</dbReference>
<evidence type="ECO:0000256" key="5">
    <source>
        <dbReference type="ARBA" id="ARBA00023288"/>
    </source>
</evidence>
<dbReference type="RefSeq" id="WP_275470139.1">
    <property type="nucleotide sequence ID" value="NZ_CP110232.1"/>
</dbReference>
<evidence type="ECO:0000256" key="1">
    <source>
        <dbReference type="ARBA" id="ARBA00004635"/>
    </source>
</evidence>
<dbReference type="Gene3D" id="3.40.190.10">
    <property type="entry name" value="Periplasmic binding protein-like II"/>
    <property type="match status" value="2"/>
</dbReference>
<keyword evidence="8" id="KW-1185">Reference proteome</keyword>
<dbReference type="EMBL" id="CP110232">
    <property type="protein sequence ID" value="WEG74340.1"/>
    <property type="molecule type" value="Genomic_DNA"/>
</dbReference>
<evidence type="ECO:0000313" key="8">
    <source>
        <dbReference type="Proteomes" id="UP001179647"/>
    </source>
</evidence>
<comment type="similarity">
    <text evidence="6">Belongs to the nlpA lipoprotein family.</text>
</comment>
<dbReference type="GO" id="GO:0016020">
    <property type="term" value="C:membrane"/>
    <property type="evidence" value="ECO:0007669"/>
    <property type="project" value="UniProtKB-SubCell"/>
</dbReference>
<reference evidence="7" key="1">
    <citation type="submission" date="2022-10" db="EMBL/GenBank/DDBJ databases">
        <title>Vagococcus sp. isolated from poultry meat.</title>
        <authorList>
            <person name="Johansson P."/>
            <person name="Bjorkroth J."/>
        </authorList>
    </citation>
    <scope>NUCLEOTIDE SEQUENCE</scope>
    <source>
        <strain evidence="7">STAA11</strain>
    </source>
</reference>
<dbReference type="AlphaFoldDB" id="A0AAF0I8F5"/>
<gene>
    <name evidence="7" type="ORF">OL234_08225</name>
</gene>